<gene>
    <name evidence="18" type="ORF">EDM56_06585</name>
</gene>
<name>A0A3M8DST3_9BACL</name>
<dbReference type="OrthoDB" id="9792991at2"/>
<keyword evidence="19" id="KW-1185">Reference proteome</keyword>
<dbReference type="CDD" id="cd06225">
    <property type="entry name" value="HAMP"/>
    <property type="match status" value="1"/>
</dbReference>
<feature type="transmembrane region" description="Helical" evidence="15">
    <location>
        <begin position="258"/>
        <end position="276"/>
    </location>
</feature>
<dbReference type="SMART" id="SM00387">
    <property type="entry name" value="HATPase_c"/>
    <property type="match status" value="1"/>
</dbReference>
<evidence type="ECO:0000256" key="15">
    <source>
        <dbReference type="SAM" id="Phobius"/>
    </source>
</evidence>
<dbReference type="AlphaFoldDB" id="A0A3M8DST3"/>
<protein>
    <recommendedName>
        <fullName evidence="3">histidine kinase</fullName>
        <ecNumber evidence="3">2.7.13.3</ecNumber>
    </recommendedName>
</protein>
<keyword evidence="12" id="KW-0902">Two-component regulatory system</keyword>
<evidence type="ECO:0000256" key="13">
    <source>
        <dbReference type="ARBA" id="ARBA00023136"/>
    </source>
</evidence>
<keyword evidence="4" id="KW-1003">Cell membrane</keyword>
<dbReference type="InterPro" id="IPR003661">
    <property type="entry name" value="HisK_dim/P_dom"/>
</dbReference>
<feature type="transmembrane region" description="Helical" evidence="15">
    <location>
        <begin position="61"/>
        <end position="83"/>
    </location>
</feature>
<dbReference type="PROSITE" id="PS50885">
    <property type="entry name" value="HAMP"/>
    <property type="match status" value="1"/>
</dbReference>
<reference evidence="18 19" key="1">
    <citation type="submission" date="2018-10" db="EMBL/GenBank/DDBJ databases">
        <title>Phylogenomics of Brevibacillus.</title>
        <authorList>
            <person name="Dunlap C."/>
        </authorList>
    </citation>
    <scope>NUCLEOTIDE SEQUENCE [LARGE SCALE GENOMIC DNA]</scope>
    <source>
        <strain evidence="18 19">JCM 15716</strain>
    </source>
</reference>
<dbReference type="InterPro" id="IPR050398">
    <property type="entry name" value="HssS/ArlS-like"/>
</dbReference>
<dbReference type="Gene3D" id="3.30.565.10">
    <property type="entry name" value="Histidine kinase-like ATPase, C-terminal domain"/>
    <property type="match status" value="1"/>
</dbReference>
<dbReference type="SMART" id="SM00304">
    <property type="entry name" value="HAMP"/>
    <property type="match status" value="1"/>
</dbReference>
<dbReference type="EMBL" id="RHHQ01000006">
    <property type="protein sequence ID" value="RNB91243.1"/>
    <property type="molecule type" value="Genomic_DNA"/>
</dbReference>
<keyword evidence="6" id="KW-0808">Transferase</keyword>
<dbReference type="FunFam" id="1.10.287.130:FF:000008">
    <property type="entry name" value="Two-component sensor histidine kinase"/>
    <property type="match status" value="1"/>
</dbReference>
<dbReference type="InterPro" id="IPR005467">
    <property type="entry name" value="His_kinase_dom"/>
</dbReference>
<dbReference type="PANTHER" id="PTHR45528:SF8">
    <property type="entry name" value="HISTIDINE KINASE"/>
    <property type="match status" value="1"/>
</dbReference>
<dbReference type="SUPFAM" id="SSF47384">
    <property type="entry name" value="Homodimeric domain of signal transducing histidine kinase"/>
    <property type="match status" value="1"/>
</dbReference>
<dbReference type="InterPro" id="IPR036097">
    <property type="entry name" value="HisK_dim/P_sf"/>
</dbReference>
<dbReference type="InterPro" id="IPR003594">
    <property type="entry name" value="HATPase_dom"/>
</dbReference>
<comment type="catalytic activity">
    <reaction evidence="1">
        <text>ATP + protein L-histidine = ADP + protein N-phospho-L-histidine.</text>
        <dbReference type="EC" id="2.7.13.3"/>
    </reaction>
</comment>
<dbReference type="Pfam" id="PF00672">
    <property type="entry name" value="HAMP"/>
    <property type="match status" value="1"/>
</dbReference>
<organism evidence="18 19">
    <name type="scientific">Brevibacillus fluminis</name>
    <dbReference type="NCBI Taxonomy" id="511487"/>
    <lineage>
        <taxon>Bacteria</taxon>
        <taxon>Bacillati</taxon>
        <taxon>Bacillota</taxon>
        <taxon>Bacilli</taxon>
        <taxon>Bacillales</taxon>
        <taxon>Paenibacillaceae</taxon>
        <taxon>Brevibacillus</taxon>
    </lineage>
</organism>
<evidence type="ECO:0000256" key="10">
    <source>
        <dbReference type="ARBA" id="ARBA00022840"/>
    </source>
</evidence>
<evidence type="ECO:0000256" key="8">
    <source>
        <dbReference type="ARBA" id="ARBA00022741"/>
    </source>
</evidence>
<evidence type="ECO:0000259" key="17">
    <source>
        <dbReference type="PROSITE" id="PS50885"/>
    </source>
</evidence>
<evidence type="ECO:0000256" key="11">
    <source>
        <dbReference type="ARBA" id="ARBA00022989"/>
    </source>
</evidence>
<keyword evidence="11 15" id="KW-1133">Transmembrane helix</keyword>
<evidence type="ECO:0000313" key="19">
    <source>
        <dbReference type="Proteomes" id="UP000271031"/>
    </source>
</evidence>
<dbReference type="Pfam" id="PF02518">
    <property type="entry name" value="HATPase_c"/>
    <property type="match status" value="1"/>
</dbReference>
<dbReference type="SUPFAM" id="SSF55874">
    <property type="entry name" value="ATPase domain of HSP90 chaperone/DNA topoisomerase II/histidine kinase"/>
    <property type="match status" value="1"/>
</dbReference>
<evidence type="ECO:0000256" key="3">
    <source>
        <dbReference type="ARBA" id="ARBA00012438"/>
    </source>
</evidence>
<keyword evidence="10" id="KW-0067">ATP-binding</keyword>
<dbReference type="Proteomes" id="UP000271031">
    <property type="component" value="Unassembled WGS sequence"/>
</dbReference>
<dbReference type="SUPFAM" id="SSF158472">
    <property type="entry name" value="HAMP domain-like"/>
    <property type="match status" value="1"/>
</dbReference>
<dbReference type="GO" id="GO:0000155">
    <property type="term" value="F:phosphorelay sensor kinase activity"/>
    <property type="evidence" value="ECO:0007669"/>
    <property type="project" value="InterPro"/>
</dbReference>
<dbReference type="Pfam" id="PF00512">
    <property type="entry name" value="HisKA"/>
    <property type="match status" value="1"/>
</dbReference>
<evidence type="ECO:0000259" key="16">
    <source>
        <dbReference type="PROSITE" id="PS50109"/>
    </source>
</evidence>
<dbReference type="SMART" id="SM00388">
    <property type="entry name" value="HisKA"/>
    <property type="match status" value="1"/>
</dbReference>
<evidence type="ECO:0000256" key="6">
    <source>
        <dbReference type="ARBA" id="ARBA00022679"/>
    </source>
</evidence>
<evidence type="ECO:0000256" key="4">
    <source>
        <dbReference type="ARBA" id="ARBA00022475"/>
    </source>
</evidence>
<dbReference type="PROSITE" id="PS50109">
    <property type="entry name" value="HIS_KIN"/>
    <property type="match status" value="1"/>
</dbReference>
<evidence type="ECO:0000256" key="14">
    <source>
        <dbReference type="SAM" id="Coils"/>
    </source>
</evidence>
<sequence>MNRITPLWYTSVICVKSLRIIQDHLGISKLCGGSATKLSHKQRLFTGTLVQQVRSSIRIQLIFAFACCVLVSVLVGFVTRPLFVTNERRLDFMEGIVSINESARELVKQFNDMNQDRNVLIIELGDKDPVFKSRFLNRSLPSNTGDEEWLTVPRDGNSQYRLTKSELILYLLNATKQTLPLHAFITDAEGNIRYKSAGVNETHVDLPHMMEDAQRPPDGHDKHPIVTRLYPLTLDGAKAYLLVQGVPQSTVVYVKEPGWAPFLLGLITFFLCFYLITKRKMREMEEIAYGVKEIEKGNLQYRIREKSKDELGSLAISINRMASELDQMIERERQAEKVKDELITNVSHDLRTPLTSIMGYMRLVKDRQYKNQAQLEEYVDIAYGKSEQLKKLIEDLFDFTRLHHEGDSLKKEKVSLNQMLRQLLEELDPIAKDNDVTFQKDFPPEPIKVEVDPNLMVRAFENVLTNAIKYSTHPGKILVKLVRHSDSVQMTVSNPCEAISMEEVNRLFDRFYRVDTSRTSSKSGAGLGLAITKSIVDLHQGSIDVEYEDHVIRLSIFLPL</sequence>
<keyword evidence="13 15" id="KW-0472">Membrane</keyword>
<dbReference type="Gene3D" id="6.10.340.10">
    <property type="match status" value="1"/>
</dbReference>
<dbReference type="InterPro" id="IPR036890">
    <property type="entry name" value="HATPase_C_sf"/>
</dbReference>
<dbReference type="EC" id="2.7.13.3" evidence="3"/>
<proteinExistence type="predicted"/>
<dbReference type="InterPro" id="IPR003660">
    <property type="entry name" value="HAMP_dom"/>
</dbReference>
<feature type="domain" description="Histidine kinase" evidence="16">
    <location>
        <begin position="345"/>
        <end position="560"/>
    </location>
</feature>
<comment type="subcellular location">
    <subcellularLocation>
        <location evidence="2">Cell membrane</location>
        <topology evidence="2">Multi-pass membrane protein</topology>
    </subcellularLocation>
</comment>
<dbReference type="InterPro" id="IPR004358">
    <property type="entry name" value="Sig_transdc_His_kin-like_C"/>
</dbReference>
<evidence type="ECO:0000313" key="18">
    <source>
        <dbReference type="EMBL" id="RNB91243.1"/>
    </source>
</evidence>
<dbReference type="PRINTS" id="PR00344">
    <property type="entry name" value="BCTRLSENSOR"/>
</dbReference>
<evidence type="ECO:0000256" key="7">
    <source>
        <dbReference type="ARBA" id="ARBA00022692"/>
    </source>
</evidence>
<dbReference type="CDD" id="cd00082">
    <property type="entry name" value="HisKA"/>
    <property type="match status" value="1"/>
</dbReference>
<dbReference type="GO" id="GO:0005886">
    <property type="term" value="C:plasma membrane"/>
    <property type="evidence" value="ECO:0007669"/>
    <property type="project" value="UniProtKB-SubCell"/>
</dbReference>
<accession>A0A3M8DST3</accession>
<comment type="caution">
    <text evidence="18">The sequence shown here is derived from an EMBL/GenBank/DDBJ whole genome shotgun (WGS) entry which is preliminary data.</text>
</comment>
<keyword evidence="9 18" id="KW-0418">Kinase</keyword>
<evidence type="ECO:0000256" key="5">
    <source>
        <dbReference type="ARBA" id="ARBA00022553"/>
    </source>
</evidence>
<dbReference type="FunFam" id="3.30.565.10:FF:000006">
    <property type="entry name" value="Sensor histidine kinase WalK"/>
    <property type="match status" value="1"/>
</dbReference>
<dbReference type="GO" id="GO:0005524">
    <property type="term" value="F:ATP binding"/>
    <property type="evidence" value="ECO:0007669"/>
    <property type="project" value="UniProtKB-KW"/>
</dbReference>
<feature type="domain" description="HAMP" evidence="17">
    <location>
        <begin position="278"/>
        <end position="330"/>
    </location>
</feature>
<keyword evidence="14" id="KW-0175">Coiled coil</keyword>
<evidence type="ECO:0000256" key="12">
    <source>
        <dbReference type="ARBA" id="ARBA00023012"/>
    </source>
</evidence>
<keyword evidence="7 15" id="KW-0812">Transmembrane</keyword>
<feature type="coiled-coil region" evidence="14">
    <location>
        <begin position="318"/>
        <end position="345"/>
    </location>
</feature>
<evidence type="ECO:0000256" key="1">
    <source>
        <dbReference type="ARBA" id="ARBA00000085"/>
    </source>
</evidence>
<evidence type="ECO:0000256" key="9">
    <source>
        <dbReference type="ARBA" id="ARBA00022777"/>
    </source>
</evidence>
<dbReference type="Gene3D" id="1.10.287.130">
    <property type="match status" value="1"/>
</dbReference>
<keyword evidence="5" id="KW-0597">Phosphoprotein</keyword>
<evidence type="ECO:0000256" key="2">
    <source>
        <dbReference type="ARBA" id="ARBA00004651"/>
    </source>
</evidence>
<dbReference type="PANTHER" id="PTHR45528">
    <property type="entry name" value="SENSOR HISTIDINE KINASE CPXA"/>
    <property type="match status" value="1"/>
</dbReference>
<keyword evidence="8" id="KW-0547">Nucleotide-binding</keyword>